<accession>A0A1L7XSK1</accession>
<dbReference type="PANTHER" id="PTHR43689:SF8">
    <property type="entry name" value="ALPHA_BETA-HYDROLASES SUPERFAMILY PROTEIN"/>
    <property type="match status" value="1"/>
</dbReference>
<protein>
    <recommendedName>
        <fullName evidence="1">AB hydrolase-1 domain-containing protein</fullName>
    </recommendedName>
</protein>
<dbReference type="InterPro" id="IPR029058">
    <property type="entry name" value="AB_hydrolase_fold"/>
</dbReference>
<organism evidence="2 3">
    <name type="scientific">Phialocephala subalpina</name>
    <dbReference type="NCBI Taxonomy" id="576137"/>
    <lineage>
        <taxon>Eukaryota</taxon>
        <taxon>Fungi</taxon>
        <taxon>Dikarya</taxon>
        <taxon>Ascomycota</taxon>
        <taxon>Pezizomycotina</taxon>
        <taxon>Leotiomycetes</taxon>
        <taxon>Helotiales</taxon>
        <taxon>Mollisiaceae</taxon>
        <taxon>Phialocephala</taxon>
        <taxon>Phialocephala fortinii species complex</taxon>
    </lineage>
</organism>
<dbReference type="AlphaFoldDB" id="A0A1L7XSK1"/>
<evidence type="ECO:0000313" key="2">
    <source>
        <dbReference type="EMBL" id="CZR67947.1"/>
    </source>
</evidence>
<evidence type="ECO:0000259" key="1">
    <source>
        <dbReference type="Pfam" id="PF00561"/>
    </source>
</evidence>
<sequence length="163" mass="18520">MIGIIKRTFYDAPPSQIHYRYILTSVNAKKELVVFMHQSASCEWCYESMMKEYSERGHDCYAPDMPGFGGSYDPAEDPTSTRYYVEIYMGLFCHLHLPKMHLVGHHSGAALALEMRRFIQEEIFTCTLSAPALATPEEQGAMFKTLAAEWSKPKEDGSHLTKA</sequence>
<dbReference type="SUPFAM" id="SSF53474">
    <property type="entry name" value="alpha/beta-Hydrolases"/>
    <property type="match status" value="1"/>
</dbReference>
<dbReference type="EMBL" id="FJOG01000049">
    <property type="protein sequence ID" value="CZR67947.1"/>
    <property type="molecule type" value="Genomic_DNA"/>
</dbReference>
<dbReference type="Gene3D" id="3.40.50.1820">
    <property type="entry name" value="alpha/beta hydrolase"/>
    <property type="match status" value="1"/>
</dbReference>
<dbReference type="InterPro" id="IPR000073">
    <property type="entry name" value="AB_hydrolase_1"/>
</dbReference>
<dbReference type="PANTHER" id="PTHR43689">
    <property type="entry name" value="HYDROLASE"/>
    <property type="match status" value="1"/>
</dbReference>
<dbReference type="Pfam" id="PF00561">
    <property type="entry name" value="Abhydrolase_1"/>
    <property type="match status" value="1"/>
</dbReference>
<keyword evidence="3" id="KW-1185">Reference proteome</keyword>
<evidence type="ECO:0000313" key="3">
    <source>
        <dbReference type="Proteomes" id="UP000184330"/>
    </source>
</evidence>
<feature type="domain" description="AB hydrolase-1" evidence="1">
    <location>
        <begin position="35"/>
        <end position="157"/>
    </location>
</feature>
<gene>
    <name evidence="2" type="ORF">PAC_17846</name>
</gene>
<dbReference type="OrthoDB" id="408373at2759"/>
<dbReference type="Proteomes" id="UP000184330">
    <property type="component" value="Unassembled WGS sequence"/>
</dbReference>
<name>A0A1L7XSK1_9HELO</name>
<proteinExistence type="predicted"/>
<reference evidence="2 3" key="1">
    <citation type="submission" date="2016-03" db="EMBL/GenBank/DDBJ databases">
        <authorList>
            <person name="Ploux O."/>
        </authorList>
    </citation>
    <scope>NUCLEOTIDE SEQUENCE [LARGE SCALE GENOMIC DNA]</scope>
    <source>
        <strain evidence="2 3">UAMH 11012</strain>
    </source>
</reference>